<evidence type="ECO:0000313" key="2">
    <source>
        <dbReference type="Proteomes" id="UP001305779"/>
    </source>
</evidence>
<dbReference type="Proteomes" id="UP001305779">
    <property type="component" value="Unassembled WGS sequence"/>
</dbReference>
<evidence type="ECO:0000313" key="1">
    <source>
        <dbReference type="EMBL" id="KAK4496611.1"/>
    </source>
</evidence>
<gene>
    <name evidence="1" type="ORF">PRZ48_012591</name>
</gene>
<accession>A0ABR0E5V3</accession>
<proteinExistence type="predicted"/>
<organism evidence="1 2">
    <name type="scientific">Zasmidium cellare</name>
    <name type="common">Wine cellar mold</name>
    <name type="synonym">Racodium cellare</name>
    <dbReference type="NCBI Taxonomy" id="395010"/>
    <lineage>
        <taxon>Eukaryota</taxon>
        <taxon>Fungi</taxon>
        <taxon>Dikarya</taxon>
        <taxon>Ascomycota</taxon>
        <taxon>Pezizomycotina</taxon>
        <taxon>Dothideomycetes</taxon>
        <taxon>Dothideomycetidae</taxon>
        <taxon>Mycosphaerellales</taxon>
        <taxon>Mycosphaerellaceae</taxon>
        <taxon>Zasmidium</taxon>
    </lineage>
</organism>
<comment type="caution">
    <text evidence="1">The sequence shown here is derived from an EMBL/GenBank/DDBJ whole genome shotgun (WGS) entry which is preliminary data.</text>
</comment>
<keyword evidence="2" id="KW-1185">Reference proteome</keyword>
<reference evidence="1 2" key="1">
    <citation type="journal article" date="2023" name="G3 (Bethesda)">
        <title>A chromosome-level genome assembly of Zasmidium syzygii isolated from banana leaves.</title>
        <authorList>
            <person name="van Westerhoven A.C."/>
            <person name="Mehrabi R."/>
            <person name="Talebi R."/>
            <person name="Steentjes M.B.F."/>
            <person name="Corcolon B."/>
            <person name="Chong P.A."/>
            <person name="Kema G.H.J."/>
            <person name="Seidl M.F."/>
        </authorList>
    </citation>
    <scope>NUCLEOTIDE SEQUENCE [LARGE SCALE GENOMIC DNA]</scope>
    <source>
        <strain evidence="1 2">P124</strain>
    </source>
</reference>
<protein>
    <submittedName>
        <fullName evidence="1">Uncharacterized protein</fullName>
    </submittedName>
</protein>
<name>A0ABR0E5V3_ZASCE</name>
<sequence>MASSASSEQQEPCRLLDLPPELRLLIWEAYFSTDLIQKIAKDPEERKRAAFLLSTCRTIFFEATPKYRRSLRREVNAMVIASEALKAEVKMRKKSCAYKDIPDEAKWVDRKETEMLQMTVTAKKLAGLEINKMAMFLQFVLEAKEQNTGGNHARANGKLEETHDLGPRLRVTDGIKEGEKETNVVKVNLSMDSQRAI</sequence>
<dbReference type="EMBL" id="JAXOVC010000010">
    <property type="protein sequence ID" value="KAK4496611.1"/>
    <property type="molecule type" value="Genomic_DNA"/>
</dbReference>